<evidence type="ECO:0000256" key="1">
    <source>
        <dbReference type="SAM" id="Phobius"/>
    </source>
</evidence>
<feature type="domain" description="DUF4349" evidence="3">
    <location>
        <begin position="104"/>
        <end position="302"/>
    </location>
</feature>
<keyword evidence="2" id="KW-0732">Signal</keyword>
<name>A0ABV7B7M0_9GAMM</name>
<dbReference type="Proteomes" id="UP001595386">
    <property type="component" value="Unassembled WGS sequence"/>
</dbReference>
<feature type="signal peptide" evidence="2">
    <location>
        <begin position="1"/>
        <end position="29"/>
    </location>
</feature>
<gene>
    <name evidence="4" type="ORF">ACFODV_15635</name>
</gene>
<dbReference type="RefSeq" id="WP_379761094.1">
    <property type="nucleotide sequence ID" value="NZ_JBHRSQ010000038.1"/>
</dbReference>
<keyword evidence="1" id="KW-0472">Membrane</keyword>
<evidence type="ECO:0000259" key="3">
    <source>
        <dbReference type="Pfam" id="PF14257"/>
    </source>
</evidence>
<keyword evidence="1" id="KW-0812">Transmembrane</keyword>
<keyword evidence="5" id="KW-1185">Reference proteome</keyword>
<organism evidence="4 5">
    <name type="scientific">Halomonas tibetensis</name>
    <dbReference type="NCBI Taxonomy" id="2259590"/>
    <lineage>
        <taxon>Bacteria</taxon>
        <taxon>Pseudomonadati</taxon>
        <taxon>Pseudomonadota</taxon>
        <taxon>Gammaproteobacteria</taxon>
        <taxon>Oceanospirillales</taxon>
        <taxon>Halomonadaceae</taxon>
        <taxon>Halomonas</taxon>
    </lineage>
</organism>
<reference evidence="5" key="1">
    <citation type="journal article" date="2019" name="Int. J. Syst. Evol. Microbiol.">
        <title>The Global Catalogue of Microorganisms (GCM) 10K type strain sequencing project: providing services to taxonomists for standard genome sequencing and annotation.</title>
        <authorList>
            <consortium name="The Broad Institute Genomics Platform"/>
            <consortium name="The Broad Institute Genome Sequencing Center for Infectious Disease"/>
            <person name="Wu L."/>
            <person name="Ma J."/>
        </authorList>
    </citation>
    <scope>NUCLEOTIDE SEQUENCE [LARGE SCALE GENOMIC DNA]</scope>
    <source>
        <strain evidence="5">KCTC 52660</strain>
    </source>
</reference>
<comment type="caution">
    <text evidence="4">The sequence shown here is derived from an EMBL/GenBank/DDBJ whole genome shotgun (WGS) entry which is preliminary data.</text>
</comment>
<evidence type="ECO:0000313" key="5">
    <source>
        <dbReference type="Proteomes" id="UP001595386"/>
    </source>
</evidence>
<dbReference type="EMBL" id="JBHRSQ010000038">
    <property type="protein sequence ID" value="MFC2993452.1"/>
    <property type="molecule type" value="Genomic_DNA"/>
</dbReference>
<feature type="transmembrane region" description="Helical" evidence="1">
    <location>
        <begin position="280"/>
        <end position="301"/>
    </location>
</feature>
<evidence type="ECO:0000313" key="4">
    <source>
        <dbReference type="EMBL" id="MFC2993452.1"/>
    </source>
</evidence>
<evidence type="ECO:0000256" key="2">
    <source>
        <dbReference type="SAM" id="SignalP"/>
    </source>
</evidence>
<accession>A0ABV7B7M0</accession>
<proteinExistence type="predicted"/>
<feature type="chain" id="PRO_5047538607" evidence="2">
    <location>
        <begin position="30"/>
        <end position="329"/>
    </location>
</feature>
<dbReference type="InterPro" id="IPR025645">
    <property type="entry name" value="DUF4349"/>
</dbReference>
<protein>
    <submittedName>
        <fullName evidence="4">DUF4349 domain-containing protein</fullName>
    </submittedName>
</protein>
<dbReference type="Pfam" id="PF14257">
    <property type="entry name" value="DUF4349"/>
    <property type="match status" value="1"/>
</dbReference>
<sequence length="329" mass="36754">MPLCPSFSFRARLLGLGLLVALGLSGCDAFDGGDAGMTRQGEGFPSQDVSAKDVAGEAMVRQADIAGSARTPEAGAEGVESRVEERRHYQLQFDTAEPLIAVFHEAHEACLGMSGCQVEQGRLSTPRQGLTSGTLVMRIDRAQVDQAEPVRRISESSGLSGVEITRQDRTQQIIDIEARLAQQIVLRERLAELAQEGRGFSERRIQDLLQVERELARVQGEIESMQGRQRHLSRVTDSVSVTASFQQQRWVEPHQYGPLAPLWRALDRSVSLFFESVGQVILVVVFLTPWLVLGIPALWLLTRLWRPVRRGITRLGQRRRARRTPRRDD</sequence>
<keyword evidence="1" id="KW-1133">Transmembrane helix</keyword>